<protein>
    <submittedName>
        <fullName evidence="1">Uncharacterized protein</fullName>
    </submittedName>
</protein>
<dbReference type="Proteomes" id="UP001255185">
    <property type="component" value="Unassembled WGS sequence"/>
</dbReference>
<name>A0ABU1TRZ3_9FLAO</name>
<keyword evidence="2" id="KW-1185">Reference proteome</keyword>
<proteinExistence type="predicted"/>
<evidence type="ECO:0000313" key="1">
    <source>
        <dbReference type="EMBL" id="MDR6968639.1"/>
    </source>
</evidence>
<organism evidence="1 2">
    <name type="scientific">Flavobacterium arsenatis</name>
    <dbReference type="NCBI Taxonomy" id="1484332"/>
    <lineage>
        <taxon>Bacteria</taxon>
        <taxon>Pseudomonadati</taxon>
        <taxon>Bacteroidota</taxon>
        <taxon>Flavobacteriia</taxon>
        <taxon>Flavobacteriales</taxon>
        <taxon>Flavobacteriaceae</taxon>
        <taxon>Flavobacterium</taxon>
    </lineage>
</organism>
<comment type="caution">
    <text evidence="1">The sequence shown here is derived from an EMBL/GenBank/DDBJ whole genome shotgun (WGS) entry which is preliminary data.</text>
</comment>
<dbReference type="RefSeq" id="WP_310027250.1">
    <property type="nucleotide sequence ID" value="NZ_JAVDVI010000012.1"/>
</dbReference>
<evidence type="ECO:0000313" key="2">
    <source>
        <dbReference type="Proteomes" id="UP001255185"/>
    </source>
</evidence>
<dbReference type="EMBL" id="JAVDVI010000012">
    <property type="protein sequence ID" value="MDR6968639.1"/>
    <property type="molecule type" value="Genomic_DNA"/>
</dbReference>
<sequence length="57" mass="6774">MKLLIPTAKLALMEMEILLLENVFFPDRKERPTEAPFVSWKKYIFKQKIVMESEKSS</sequence>
<reference evidence="1 2" key="1">
    <citation type="submission" date="2023-07" db="EMBL/GenBank/DDBJ databases">
        <title>Sorghum-associated microbial communities from plants grown in Nebraska, USA.</title>
        <authorList>
            <person name="Schachtman D."/>
        </authorList>
    </citation>
    <scope>NUCLEOTIDE SEQUENCE [LARGE SCALE GENOMIC DNA]</scope>
    <source>
        <strain evidence="1 2">3773</strain>
    </source>
</reference>
<gene>
    <name evidence="1" type="ORF">J2X31_002665</name>
</gene>
<accession>A0ABU1TRZ3</accession>